<evidence type="ECO:0000256" key="1">
    <source>
        <dbReference type="SAM" id="Coils"/>
    </source>
</evidence>
<feature type="coiled-coil region" evidence="1">
    <location>
        <begin position="146"/>
        <end position="173"/>
    </location>
</feature>
<evidence type="ECO:0000256" key="2">
    <source>
        <dbReference type="SAM" id="MobiDB-lite"/>
    </source>
</evidence>
<dbReference type="Gene3D" id="1.20.120.20">
    <property type="entry name" value="Apolipoprotein"/>
    <property type="match status" value="1"/>
</dbReference>
<feature type="region of interest" description="Disordered" evidence="2">
    <location>
        <begin position="66"/>
        <end position="96"/>
    </location>
</feature>
<protein>
    <submittedName>
        <fullName evidence="3">Uncharacterized protein</fullName>
    </submittedName>
</protein>
<keyword evidence="4" id="KW-1185">Reference proteome</keyword>
<feature type="compositionally biased region" description="Basic and acidic residues" evidence="2">
    <location>
        <begin position="639"/>
        <end position="653"/>
    </location>
</feature>
<feature type="region of interest" description="Disordered" evidence="2">
    <location>
        <begin position="628"/>
        <end position="691"/>
    </location>
</feature>
<reference evidence="3" key="1">
    <citation type="journal article" date="2020" name="Fungal Divers.">
        <title>Resolving the Mortierellaceae phylogeny through synthesis of multi-gene phylogenetics and phylogenomics.</title>
        <authorList>
            <person name="Vandepol N."/>
            <person name="Liber J."/>
            <person name="Desiro A."/>
            <person name="Na H."/>
            <person name="Kennedy M."/>
            <person name="Barry K."/>
            <person name="Grigoriev I.V."/>
            <person name="Miller A.N."/>
            <person name="O'Donnell K."/>
            <person name="Stajich J.E."/>
            <person name="Bonito G."/>
        </authorList>
    </citation>
    <scope>NUCLEOTIDE SEQUENCE</scope>
    <source>
        <strain evidence="3">NVP1</strain>
    </source>
</reference>
<feature type="compositionally biased region" description="Basic residues" evidence="2">
    <location>
        <begin position="628"/>
        <end position="638"/>
    </location>
</feature>
<comment type="caution">
    <text evidence="3">The sequence shown here is derived from an EMBL/GenBank/DDBJ whole genome shotgun (WGS) entry which is preliminary data.</text>
</comment>
<keyword evidence="1" id="KW-0175">Coiled coil</keyword>
<evidence type="ECO:0000313" key="3">
    <source>
        <dbReference type="EMBL" id="KAF9336246.1"/>
    </source>
</evidence>
<organism evidence="3 4">
    <name type="scientific">Podila minutissima</name>
    <dbReference type="NCBI Taxonomy" id="64525"/>
    <lineage>
        <taxon>Eukaryota</taxon>
        <taxon>Fungi</taxon>
        <taxon>Fungi incertae sedis</taxon>
        <taxon>Mucoromycota</taxon>
        <taxon>Mortierellomycotina</taxon>
        <taxon>Mortierellomycetes</taxon>
        <taxon>Mortierellales</taxon>
        <taxon>Mortierellaceae</taxon>
        <taxon>Podila</taxon>
    </lineage>
</organism>
<feature type="region of interest" description="Disordered" evidence="2">
    <location>
        <begin position="486"/>
        <end position="539"/>
    </location>
</feature>
<dbReference type="AlphaFoldDB" id="A0A9P5STB1"/>
<sequence length="804" mass="90206">MGAETVSTHTVKNDATTTIVARTTTIVSEHEEVVHDNHHTGNGVVEGVRKTLRDYWFPSHSFGHVDEDEDDSGSDAHEHDHRHHDHHHGTADPSLFGTNSVMRRAYDYWKSLTKDADEAAKELVVQAKKARDEAAAEAKWAMFGYKREAREALEAAEKKYKDALTAAERVHEEAHEKARSKWFQAADCTLKEVGQVAKDHHVDPEITHKKWDRFKAAVDSLAFNPPKYACSPSSQYWFGRQNPAEDSGWDCREIWDHPSRNDHFHAVLKTLPKKHLPLEKVHAVLAGLLHQAGLKAKQAPSSTSFEASLRSVKNHYHSLLDRIARNDAAAVDELESVTEKIKSKLNEAKYFEEQTDSWLTSQWNAVVDNAGDARAQYERVFKNALKNIKNSRAEAYNNLTHSLQKSVNLARNNIREALRLSKADNDHSRIQKAIHDARQGFTDAVKEAEAKIKAAPKNAYDHAVETFNKETAQLKAKLEHAAEAAKKSGASISRQASKSVSSAARHVTDSGKNIRDDASRKLHDAKKSVSSKYHSAADNARHGYEQATASVSSMWGAATPFAPLNKVHDSYQQLLGDAKHQWFEQHGQGSHGRTHSLYGALLALYLLHLARKIWLRRNSSAEGALKLTKHRRHSHGHGHSSDSDKHVHHEHSEHHLKHRHDKHKHQDHEHEKHRRHSSGSSGVSKNHHHHEHAHHSFNAILNHFTAIFPITLLLLVLLDLAGFSRVGLHSLFGGLVASQMLRCGFMNSALEQLGIVEDDHSDDVHHGRHGHRYHHGGREIGNYLAWTVFGLAAAANAVKVLHDS</sequence>
<feature type="compositionally biased region" description="Polar residues" evidence="2">
    <location>
        <begin position="490"/>
        <end position="502"/>
    </location>
</feature>
<feature type="coiled-coil region" evidence="1">
    <location>
        <begin position="334"/>
        <end position="394"/>
    </location>
</feature>
<name>A0A9P5STB1_9FUNG</name>
<evidence type="ECO:0000313" key="4">
    <source>
        <dbReference type="Proteomes" id="UP000696485"/>
    </source>
</evidence>
<gene>
    <name evidence="3" type="ORF">BG006_009201</name>
</gene>
<feature type="compositionally biased region" description="Basic residues" evidence="2">
    <location>
        <begin position="654"/>
        <end position="663"/>
    </location>
</feature>
<proteinExistence type="predicted"/>
<dbReference type="EMBL" id="JAAAUY010000066">
    <property type="protein sequence ID" value="KAF9336246.1"/>
    <property type="molecule type" value="Genomic_DNA"/>
</dbReference>
<feature type="compositionally biased region" description="Basic and acidic residues" evidence="2">
    <location>
        <begin position="506"/>
        <end position="527"/>
    </location>
</feature>
<dbReference type="Proteomes" id="UP000696485">
    <property type="component" value="Unassembled WGS sequence"/>
</dbReference>
<accession>A0A9P5STB1</accession>